<dbReference type="Pfam" id="PF05117">
    <property type="entry name" value="DUF695"/>
    <property type="match status" value="1"/>
</dbReference>
<dbReference type="Proteomes" id="UP000275348">
    <property type="component" value="Unassembled WGS sequence"/>
</dbReference>
<comment type="caution">
    <text evidence="3">The sequence shown here is derived from an EMBL/GenBank/DDBJ whole genome shotgun (WGS) entry which is preliminary data.</text>
</comment>
<dbReference type="EMBL" id="RDOJ01000002">
    <property type="protein sequence ID" value="RLZ12326.1"/>
    <property type="molecule type" value="Genomic_DNA"/>
</dbReference>
<reference evidence="3 4" key="1">
    <citation type="submission" date="2018-10" db="EMBL/GenBank/DDBJ databases">
        <authorList>
            <person name="Chen X."/>
        </authorList>
    </citation>
    <scope>NUCLEOTIDE SEQUENCE [LARGE SCALE GENOMIC DNA]</scope>
    <source>
        <strain evidence="3 4">YIM 102668</strain>
    </source>
</reference>
<evidence type="ECO:0000256" key="1">
    <source>
        <dbReference type="SAM" id="SignalP"/>
    </source>
</evidence>
<organism evidence="3 4">
    <name type="scientific">Faecalibacter macacae</name>
    <dbReference type="NCBI Taxonomy" id="1859289"/>
    <lineage>
        <taxon>Bacteria</taxon>
        <taxon>Pseudomonadati</taxon>
        <taxon>Bacteroidota</taxon>
        <taxon>Flavobacteriia</taxon>
        <taxon>Flavobacteriales</taxon>
        <taxon>Weeksellaceae</taxon>
        <taxon>Faecalibacter</taxon>
    </lineage>
</organism>
<dbReference type="InterPro" id="IPR016097">
    <property type="entry name" value="DUF695"/>
</dbReference>
<keyword evidence="1" id="KW-0732">Signal</keyword>
<keyword evidence="4" id="KW-1185">Reference proteome</keyword>
<gene>
    <name evidence="3" type="ORF">EAH69_02090</name>
</gene>
<protein>
    <submittedName>
        <fullName evidence="3">DUF695 domain-containing protein</fullName>
    </submittedName>
</protein>
<name>A0A3L9MJH8_9FLAO</name>
<evidence type="ECO:0000313" key="3">
    <source>
        <dbReference type="EMBL" id="RLZ12326.1"/>
    </source>
</evidence>
<evidence type="ECO:0000313" key="4">
    <source>
        <dbReference type="Proteomes" id="UP000275348"/>
    </source>
</evidence>
<feature type="chain" id="PRO_5018041642" evidence="1">
    <location>
        <begin position="24"/>
        <end position="128"/>
    </location>
</feature>
<feature type="domain" description="DUF695" evidence="2">
    <location>
        <begin position="30"/>
        <end position="122"/>
    </location>
</feature>
<proteinExistence type="predicted"/>
<dbReference type="AlphaFoldDB" id="A0A3L9MJH8"/>
<accession>A0A3L9MJH8</accession>
<evidence type="ECO:0000259" key="2">
    <source>
        <dbReference type="Pfam" id="PF05117"/>
    </source>
</evidence>
<sequence>MKSINQRIFILLFSCFLSLNSFAQNNQQVENWSFYISNYEELLYSNFLDLELAKVAPVSEADQLLSIKIKLKSPQEDGLSSFDEHDDLVKLEDKLLEILFRDNLIYYAGRTTGNGNRIYFFTRISISI</sequence>
<feature type="signal peptide" evidence="1">
    <location>
        <begin position="1"/>
        <end position="23"/>
    </location>
</feature>